<gene>
    <name evidence="1" type="ORF">FPE_LOCUS5349</name>
</gene>
<protein>
    <submittedName>
        <fullName evidence="1">Uncharacterized protein</fullName>
    </submittedName>
</protein>
<accession>A0AAD1YV55</accession>
<proteinExistence type="predicted"/>
<sequence>MAGNDWINSYLKAILDAGPGIDDAKSPLLQEIVSGFGLARLEWRESREWRLVSEMDWRANTVNGCAGRSRRRWMEGGDRLERGNGGRKLWCVMFGEIKGHGIFPEMWGY</sequence>
<evidence type="ECO:0000313" key="1">
    <source>
        <dbReference type="EMBL" id="CAI9757919.1"/>
    </source>
</evidence>
<keyword evidence="2" id="KW-1185">Reference proteome</keyword>
<organism evidence="1 2">
    <name type="scientific">Fraxinus pennsylvanica</name>
    <dbReference type="NCBI Taxonomy" id="56036"/>
    <lineage>
        <taxon>Eukaryota</taxon>
        <taxon>Viridiplantae</taxon>
        <taxon>Streptophyta</taxon>
        <taxon>Embryophyta</taxon>
        <taxon>Tracheophyta</taxon>
        <taxon>Spermatophyta</taxon>
        <taxon>Magnoliopsida</taxon>
        <taxon>eudicotyledons</taxon>
        <taxon>Gunneridae</taxon>
        <taxon>Pentapetalae</taxon>
        <taxon>asterids</taxon>
        <taxon>lamiids</taxon>
        <taxon>Lamiales</taxon>
        <taxon>Oleaceae</taxon>
        <taxon>Oleeae</taxon>
        <taxon>Fraxinus</taxon>
    </lineage>
</organism>
<dbReference type="AlphaFoldDB" id="A0AAD1YV55"/>
<evidence type="ECO:0000313" key="2">
    <source>
        <dbReference type="Proteomes" id="UP000834106"/>
    </source>
</evidence>
<reference evidence="1" key="1">
    <citation type="submission" date="2023-05" db="EMBL/GenBank/DDBJ databases">
        <authorList>
            <person name="Huff M."/>
        </authorList>
    </citation>
    <scope>NUCLEOTIDE SEQUENCE</scope>
</reference>
<dbReference type="EMBL" id="OU503038">
    <property type="protein sequence ID" value="CAI9757919.1"/>
    <property type="molecule type" value="Genomic_DNA"/>
</dbReference>
<name>A0AAD1YV55_9LAMI</name>
<dbReference type="Proteomes" id="UP000834106">
    <property type="component" value="Chromosome 3"/>
</dbReference>